<evidence type="ECO:0000256" key="15">
    <source>
        <dbReference type="ARBA" id="ARBA00023136"/>
    </source>
</evidence>
<dbReference type="InterPro" id="IPR006121">
    <property type="entry name" value="HMA_dom"/>
</dbReference>
<dbReference type="FunFam" id="3.30.70.100:FF:000005">
    <property type="entry name" value="Copper-exporting P-type ATPase A"/>
    <property type="match status" value="1"/>
</dbReference>
<proteinExistence type="inferred from homology"/>
<dbReference type="GO" id="GO:0012505">
    <property type="term" value="C:endomembrane system"/>
    <property type="evidence" value="ECO:0007669"/>
    <property type="project" value="UniProtKB-SubCell"/>
</dbReference>
<keyword evidence="3" id="KW-0813">Transport</keyword>
<dbReference type="SUPFAM" id="SSF56784">
    <property type="entry name" value="HAD-like"/>
    <property type="match status" value="1"/>
</dbReference>
<dbReference type="Gene3D" id="2.70.150.10">
    <property type="entry name" value="Calcium-transporting ATPase, cytoplasmic transduction domain A"/>
    <property type="match status" value="1"/>
</dbReference>
<comment type="catalytic activity">
    <reaction evidence="17">
        <text>Cu(2+)(in) + ATP + H2O = Cu(2+)(out) + ADP + phosphate + H(+)</text>
        <dbReference type="Rhea" id="RHEA:10376"/>
        <dbReference type="ChEBI" id="CHEBI:15377"/>
        <dbReference type="ChEBI" id="CHEBI:15378"/>
        <dbReference type="ChEBI" id="CHEBI:29036"/>
        <dbReference type="ChEBI" id="CHEBI:30616"/>
        <dbReference type="ChEBI" id="CHEBI:43474"/>
        <dbReference type="ChEBI" id="CHEBI:456216"/>
        <dbReference type="EC" id="7.2.2.9"/>
    </reaction>
</comment>
<dbReference type="SUPFAM" id="SSF81653">
    <property type="entry name" value="Calcium ATPase, transduction domain A"/>
    <property type="match status" value="1"/>
</dbReference>
<dbReference type="SUPFAM" id="SSF81660">
    <property type="entry name" value="Metal cation-transporting ATPase, ATP-binding domain N"/>
    <property type="match status" value="1"/>
</dbReference>
<dbReference type="GO" id="GO:0005507">
    <property type="term" value="F:copper ion binding"/>
    <property type="evidence" value="ECO:0007669"/>
    <property type="project" value="InterPro"/>
</dbReference>
<feature type="transmembrane region" description="Helical" evidence="18">
    <location>
        <begin position="253"/>
        <end position="273"/>
    </location>
</feature>
<feature type="transmembrane region" description="Helical" evidence="18">
    <location>
        <begin position="181"/>
        <end position="201"/>
    </location>
</feature>
<evidence type="ECO:0000256" key="9">
    <source>
        <dbReference type="ARBA" id="ARBA00022840"/>
    </source>
</evidence>
<dbReference type="AlphaFoldDB" id="A0A6P1ZLV6"/>
<dbReference type="InterPro" id="IPR023214">
    <property type="entry name" value="HAD_sf"/>
</dbReference>
<dbReference type="Gene3D" id="3.40.50.1000">
    <property type="entry name" value="HAD superfamily/HAD-like"/>
    <property type="match status" value="1"/>
</dbReference>
<dbReference type="Gene3D" id="3.40.1110.10">
    <property type="entry name" value="Calcium-transporting ATPase, cytoplasmic domain N"/>
    <property type="match status" value="1"/>
</dbReference>
<keyword evidence="12 18" id="KW-1133">Transmembrane helix</keyword>
<dbReference type="PROSITE" id="PS00154">
    <property type="entry name" value="ATPASE_E1_E2"/>
    <property type="match status" value="1"/>
</dbReference>
<dbReference type="GO" id="GO:0043682">
    <property type="term" value="F:P-type divalent copper transporter activity"/>
    <property type="evidence" value="ECO:0007669"/>
    <property type="project" value="UniProtKB-EC"/>
</dbReference>
<feature type="transmembrane region" description="Helical" evidence="18">
    <location>
        <begin position="285"/>
        <end position="303"/>
    </location>
</feature>
<dbReference type="PANTHER" id="PTHR43520:SF8">
    <property type="entry name" value="P-TYPE CU(+) TRANSPORTER"/>
    <property type="match status" value="1"/>
</dbReference>
<evidence type="ECO:0000256" key="1">
    <source>
        <dbReference type="ARBA" id="ARBA00004127"/>
    </source>
</evidence>
<dbReference type="InterPro" id="IPR027256">
    <property type="entry name" value="P-typ_ATPase_IB"/>
</dbReference>
<dbReference type="PRINTS" id="PR00942">
    <property type="entry name" value="CUATPASEI"/>
</dbReference>
<dbReference type="SUPFAM" id="SSF81665">
    <property type="entry name" value="Calcium ATPase, transmembrane domain M"/>
    <property type="match status" value="1"/>
</dbReference>
<name>A0A6P1ZLV6_9BACT</name>
<dbReference type="Proteomes" id="UP000434052">
    <property type="component" value="Unassembled WGS sequence"/>
</dbReference>
<evidence type="ECO:0000256" key="2">
    <source>
        <dbReference type="ARBA" id="ARBA00006024"/>
    </source>
</evidence>
<feature type="transmembrane region" description="Helical" evidence="18">
    <location>
        <begin position="819"/>
        <end position="842"/>
    </location>
</feature>
<keyword evidence="7 18" id="KW-0547">Nucleotide-binding</keyword>
<feature type="transmembrane region" description="Helical" evidence="18">
    <location>
        <begin position="477"/>
        <end position="498"/>
    </location>
</feature>
<dbReference type="SFLD" id="SFLDS00003">
    <property type="entry name" value="Haloacid_Dehalogenase"/>
    <property type="match status" value="1"/>
</dbReference>
<dbReference type="OrthoDB" id="9763278at2"/>
<evidence type="ECO:0000259" key="19">
    <source>
        <dbReference type="PROSITE" id="PS50846"/>
    </source>
</evidence>
<dbReference type="InterPro" id="IPR017969">
    <property type="entry name" value="Heavy-metal-associated_CS"/>
</dbReference>
<evidence type="ECO:0000313" key="20">
    <source>
        <dbReference type="EMBL" id="TVM36773.1"/>
    </source>
</evidence>
<keyword evidence="10" id="KW-0460">Magnesium</keyword>
<dbReference type="SUPFAM" id="SSF55008">
    <property type="entry name" value="HMA, heavy metal-associated domain"/>
    <property type="match status" value="2"/>
</dbReference>
<evidence type="ECO:0000256" key="6">
    <source>
        <dbReference type="ARBA" id="ARBA00022737"/>
    </source>
</evidence>
<keyword evidence="18" id="KW-1003">Cell membrane</keyword>
<evidence type="ECO:0000256" key="16">
    <source>
        <dbReference type="ARBA" id="ARBA00038904"/>
    </source>
</evidence>
<evidence type="ECO:0000256" key="17">
    <source>
        <dbReference type="ARBA" id="ARBA00047424"/>
    </source>
</evidence>
<keyword evidence="15 18" id="KW-0472">Membrane</keyword>
<dbReference type="InterPro" id="IPR023298">
    <property type="entry name" value="ATPase_P-typ_TM_dom_sf"/>
</dbReference>
<dbReference type="InterPro" id="IPR036412">
    <property type="entry name" value="HAD-like_sf"/>
</dbReference>
<feature type="transmembrane region" description="Helical" evidence="18">
    <location>
        <begin position="213"/>
        <end position="232"/>
    </location>
</feature>
<dbReference type="Pfam" id="PF00122">
    <property type="entry name" value="E1-E2_ATPase"/>
    <property type="match status" value="1"/>
</dbReference>
<dbReference type="InterPro" id="IPR001757">
    <property type="entry name" value="P_typ_ATPase"/>
</dbReference>
<dbReference type="GO" id="GO:0055070">
    <property type="term" value="P:copper ion homeostasis"/>
    <property type="evidence" value="ECO:0007669"/>
    <property type="project" value="TreeGrafter"/>
</dbReference>
<keyword evidence="14" id="KW-0406">Ion transport</keyword>
<dbReference type="InterPro" id="IPR059000">
    <property type="entry name" value="ATPase_P-type_domA"/>
</dbReference>
<accession>A0A6P1ZLV6</accession>
<dbReference type="EC" id="7.2.2.9" evidence="16"/>
<keyword evidence="6" id="KW-0677">Repeat</keyword>
<comment type="similarity">
    <text evidence="2 18">Belongs to the cation transport ATPase (P-type) (TC 3.A.3) family. Type IB subfamily.</text>
</comment>
<dbReference type="Gene3D" id="3.30.70.100">
    <property type="match status" value="2"/>
</dbReference>
<evidence type="ECO:0000256" key="10">
    <source>
        <dbReference type="ARBA" id="ARBA00022842"/>
    </source>
</evidence>
<dbReference type="PROSITE" id="PS50846">
    <property type="entry name" value="HMA_2"/>
    <property type="match status" value="2"/>
</dbReference>
<dbReference type="NCBIfam" id="TIGR01525">
    <property type="entry name" value="ATPase-IB_hvy"/>
    <property type="match status" value="1"/>
</dbReference>
<dbReference type="PANTHER" id="PTHR43520">
    <property type="entry name" value="ATP7, ISOFORM B"/>
    <property type="match status" value="1"/>
</dbReference>
<dbReference type="PROSITE" id="PS01047">
    <property type="entry name" value="HMA_1"/>
    <property type="match status" value="2"/>
</dbReference>
<evidence type="ECO:0000256" key="5">
    <source>
        <dbReference type="ARBA" id="ARBA00022723"/>
    </source>
</evidence>
<dbReference type="Pfam" id="PF00403">
    <property type="entry name" value="HMA"/>
    <property type="match status" value="2"/>
</dbReference>
<dbReference type="CDD" id="cd02094">
    <property type="entry name" value="P-type_ATPase_Cu-like"/>
    <property type="match status" value="1"/>
</dbReference>
<evidence type="ECO:0000256" key="14">
    <source>
        <dbReference type="ARBA" id="ARBA00023065"/>
    </source>
</evidence>
<dbReference type="EMBL" id="QMIF01000001">
    <property type="protein sequence ID" value="TVM36773.1"/>
    <property type="molecule type" value="Genomic_DNA"/>
</dbReference>
<feature type="domain" description="HMA" evidence="19">
    <location>
        <begin position="7"/>
        <end position="73"/>
    </location>
</feature>
<dbReference type="InterPro" id="IPR023299">
    <property type="entry name" value="ATPase_P-typ_cyto_dom_N"/>
</dbReference>
<keyword evidence="8" id="KW-0187">Copper transport</keyword>
<dbReference type="NCBIfam" id="TIGR00003">
    <property type="entry name" value="copper ion binding protein"/>
    <property type="match status" value="1"/>
</dbReference>
<dbReference type="SFLD" id="SFLDG00002">
    <property type="entry name" value="C1.7:_P-type_atpase_like"/>
    <property type="match status" value="1"/>
</dbReference>
<organism evidence="20 21">
    <name type="scientific">Oceanidesulfovibrio marinus</name>
    <dbReference type="NCBI Taxonomy" id="370038"/>
    <lineage>
        <taxon>Bacteria</taxon>
        <taxon>Pseudomonadati</taxon>
        <taxon>Thermodesulfobacteriota</taxon>
        <taxon>Desulfovibrionia</taxon>
        <taxon>Desulfovibrionales</taxon>
        <taxon>Desulfovibrionaceae</taxon>
        <taxon>Oceanidesulfovibrio</taxon>
    </lineage>
</organism>
<dbReference type="SFLD" id="SFLDF00027">
    <property type="entry name" value="p-type_atpase"/>
    <property type="match status" value="1"/>
</dbReference>
<feature type="transmembrane region" description="Helical" evidence="18">
    <location>
        <begin position="449"/>
        <end position="471"/>
    </location>
</feature>
<keyword evidence="9 18" id="KW-0067">ATP-binding</keyword>
<dbReference type="GO" id="GO:0016887">
    <property type="term" value="F:ATP hydrolysis activity"/>
    <property type="evidence" value="ECO:0007669"/>
    <property type="project" value="InterPro"/>
</dbReference>
<feature type="domain" description="HMA" evidence="19">
    <location>
        <begin position="81"/>
        <end position="150"/>
    </location>
</feature>
<evidence type="ECO:0000256" key="18">
    <source>
        <dbReference type="RuleBase" id="RU362081"/>
    </source>
</evidence>
<dbReference type="InterPro" id="IPR008250">
    <property type="entry name" value="ATPase_P-typ_transduc_dom_A_sf"/>
</dbReference>
<dbReference type="InterPro" id="IPR018303">
    <property type="entry name" value="ATPase_P-typ_P_site"/>
</dbReference>
<comment type="caution">
    <text evidence="20">The sequence shown here is derived from an EMBL/GenBank/DDBJ whole genome shotgun (WGS) entry which is preliminary data.</text>
</comment>
<keyword evidence="11" id="KW-1278">Translocase</keyword>
<dbReference type="GO" id="GO:0005524">
    <property type="term" value="F:ATP binding"/>
    <property type="evidence" value="ECO:0007669"/>
    <property type="project" value="UniProtKB-UniRule"/>
</dbReference>
<evidence type="ECO:0000256" key="4">
    <source>
        <dbReference type="ARBA" id="ARBA00022692"/>
    </source>
</evidence>
<evidence type="ECO:0000256" key="12">
    <source>
        <dbReference type="ARBA" id="ARBA00022989"/>
    </source>
</evidence>
<keyword evidence="13" id="KW-0186">Copper</keyword>
<dbReference type="InterPro" id="IPR044492">
    <property type="entry name" value="P_typ_ATPase_HD_dom"/>
</dbReference>
<reference evidence="20 21" key="1">
    <citation type="submission" date="2018-06" db="EMBL/GenBank/DDBJ databases">
        <title>Complete genome of Desulfovibrio marinus P48SEP.</title>
        <authorList>
            <person name="Crispim J.S."/>
            <person name="Vidigal P.M.P."/>
            <person name="Silva L.C.F."/>
            <person name="Araujo L.C."/>
            <person name="Laguardia C.N."/>
            <person name="Dias R.S."/>
            <person name="Sousa M.P."/>
            <person name="Paula S.O."/>
            <person name="Silva C."/>
        </authorList>
    </citation>
    <scope>NUCLEOTIDE SEQUENCE [LARGE SCALE GENOMIC DNA]</scope>
    <source>
        <strain evidence="20 21">P48SEP</strain>
    </source>
</reference>
<sequence length="877" mass="92465">MSNSEHTQRRFTVSGMTCAACSSRIERVLGRLEGVDDVSVNLAAETMQIQYDPKQQSDNSITNAVEKLGFGADLIQEGGGRQIVLDIGGMTCAACSSRLERVLGKMDGVAEAQVNLATETATVTPEQGANIDNLLPNIMEAVQRAGFSATKRETAGSSSEELWDRQRQEMAERLDTWRRRLYPAFAFALPLLLISMGEMLGLPLPSFLHPQEAPLTFALVQLALVLPVVWSGREFYTHGIPSLLRGGPNMDSLIAVGTGAAVVYSVWNVALIALNINPVMHAKDLYFESAAVLIALVSLGKYFETRSRARTSDAVRALMELSPDEATLVLENQPGTDDAEAGGAATKRIPADQVRPGNVLLVRPGERVPVDGVVVWGRSSLDESMLTGESMPVAKEEGDRVTGGTVNGHGAFRMRADRVGEDTTLSRIVQLVQEAQGTKAPIANLADRVSYYFVPAVMTIALIAGAAWLISGADFTFALRIFISVLVIACPCAMGLATPTSIMVATGRGAQLGVLFKSGPALEQAGRLDVLVMDKTGTLTRGEPVVTEVALLGNLQDDEVVALAAGVEAGSEHPLAAAVRRAAEDRSIQAPEAKTFEYRPGAGVVGDVSIDGGTRQVAVGTIALAEAVANEAGAPLDESQQESLRQQMSTLADTGATPLALMVDGKPEAVLGVADPPREETRDVLARLREMGVSVVMLTGDTQRTAAAMARKLGIPDHAPDEAAGSGGELGGYWAEVLPEDKAERVRRLMAQGRVVGMAGDGVNDAPALATADVGVAMGSGMDVAMEAGDVVLMGDSLWSVVDAIALSRATVRNIKENLGWAFGYNTLGIPVAAGVLFLFGGPTLSPMIAGGAMALSSVSVVSNALRLKWFRSGRNR</sequence>
<dbReference type="InterPro" id="IPR006122">
    <property type="entry name" value="HMA_Cu_ion-bd"/>
</dbReference>
<evidence type="ECO:0000313" key="21">
    <source>
        <dbReference type="Proteomes" id="UP000434052"/>
    </source>
</evidence>
<dbReference type="RefSeq" id="WP_144233825.1">
    <property type="nucleotide sequence ID" value="NZ_QMIF01000001.1"/>
</dbReference>
<keyword evidence="5 18" id="KW-0479">Metal-binding</keyword>
<evidence type="ECO:0000256" key="8">
    <source>
        <dbReference type="ARBA" id="ARBA00022796"/>
    </source>
</evidence>
<dbReference type="GO" id="GO:0005886">
    <property type="term" value="C:plasma membrane"/>
    <property type="evidence" value="ECO:0007669"/>
    <property type="project" value="UniProtKB-SubCell"/>
</dbReference>
<protein>
    <recommendedName>
        <fullName evidence="16">P-type Cu(2+) transporter</fullName>
        <ecNumber evidence="16">7.2.2.9</ecNumber>
    </recommendedName>
</protein>
<keyword evidence="4 18" id="KW-0812">Transmembrane</keyword>
<evidence type="ECO:0000256" key="7">
    <source>
        <dbReference type="ARBA" id="ARBA00022741"/>
    </source>
</evidence>
<dbReference type="Pfam" id="PF00702">
    <property type="entry name" value="Hydrolase"/>
    <property type="match status" value="1"/>
</dbReference>
<dbReference type="InterPro" id="IPR036163">
    <property type="entry name" value="HMA_dom_sf"/>
</dbReference>
<gene>
    <name evidence="20" type="ORF">DQK91_02300</name>
</gene>
<comment type="subcellular location">
    <subcellularLocation>
        <location evidence="18">Cell membrane</location>
    </subcellularLocation>
    <subcellularLocation>
        <location evidence="1">Endomembrane system</location>
        <topology evidence="1">Multi-pass membrane protein</topology>
    </subcellularLocation>
</comment>
<dbReference type="NCBIfam" id="TIGR01494">
    <property type="entry name" value="ATPase_P-type"/>
    <property type="match status" value="2"/>
</dbReference>
<dbReference type="CDD" id="cd00371">
    <property type="entry name" value="HMA"/>
    <property type="match status" value="2"/>
</dbReference>
<evidence type="ECO:0000256" key="11">
    <source>
        <dbReference type="ARBA" id="ARBA00022967"/>
    </source>
</evidence>
<dbReference type="FunFam" id="2.70.150.10:FF:000002">
    <property type="entry name" value="Copper-transporting ATPase 1, putative"/>
    <property type="match status" value="1"/>
</dbReference>
<feature type="transmembrane region" description="Helical" evidence="18">
    <location>
        <begin position="848"/>
        <end position="868"/>
    </location>
</feature>
<dbReference type="PRINTS" id="PR00119">
    <property type="entry name" value="CATATPASE"/>
</dbReference>
<evidence type="ECO:0000256" key="13">
    <source>
        <dbReference type="ARBA" id="ARBA00023008"/>
    </source>
</evidence>
<dbReference type="PRINTS" id="PR00943">
    <property type="entry name" value="CUATPASE"/>
</dbReference>
<evidence type="ECO:0000256" key="3">
    <source>
        <dbReference type="ARBA" id="ARBA00022448"/>
    </source>
</evidence>